<reference evidence="1" key="1">
    <citation type="submission" date="2014-11" db="EMBL/GenBank/DDBJ databases">
        <authorList>
            <person name="Amaro Gonzalez C."/>
        </authorList>
    </citation>
    <scope>NUCLEOTIDE SEQUENCE</scope>
</reference>
<reference evidence="1" key="2">
    <citation type="journal article" date="2015" name="Fish Shellfish Immunol.">
        <title>Early steps in the European eel (Anguilla anguilla)-Vibrio vulnificus interaction in the gills: Role of the RtxA13 toxin.</title>
        <authorList>
            <person name="Callol A."/>
            <person name="Pajuelo D."/>
            <person name="Ebbesson L."/>
            <person name="Teles M."/>
            <person name="MacKenzie S."/>
            <person name="Amaro C."/>
        </authorList>
    </citation>
    <scope>NUCLEOTIDE SEQUENCE</scope>
</reference>
<protein>
    <submittedName>
        <fullName evidence="1">Uncharacterized protein</fullName>
    </submittedName>
</protein>
<evidence type="ECO:0000313" key="1">
    <source>
        <dbReference type="EMBL" id="JAH13695.1"/>
    </source>
</evidence>
<proteinExistence type="predicted"/>
<dbReference type="AlphaFoldDB" id="A0A0E9QBH7"/>
<accession>A0A0E9QBH7</accession>
<organism evidence="1">
    <name type="scientific">Anguilla anguilla</name>
    <name type="common">European freshwater eel</name>
    <name type="synonym">Muraena anguilla</name>
    <dbReference type="NCBI Taxonomy" id="7936"/>
    <lineage>
        <taxon>Eukaryota</taxon>
        <taxon>Metazoa</taxon>
        <taxon>Chordata</taxon>
        <taxon>Craniata</taxon>
        <taxon>Vertebrata</taxon>
        <taxon>Euteleostomi</taxon>
        <taxon>Actinopterygii</taxon>
        <taxon>Neopterygii</taxon>
        <taxon>Teleostei</taxon>
        <taxon>Anguilliformes</taxon>
        <taxon>Anguillidae</taxon>
        <taxon>Anguilla</taxon>
    </lineage>
</organism>
<name>A0A0E9QBH7_ANGAN</name>
<sequence length="61" mass="7323">MRQQCHFLSHMNRRPLQIIHCYGFNLGNWFVDCSTVLTSVQLSEFGLYWKSLSVFFYLFLV</sequence>
<dbReference type="EMBL" id="GBXM01094882">
    <property type="protein sequence ID" value="JAH13695.1"/>
    <property type="molecule type" value="Transcribed_RNA"/>
</dbReference>